<dbReference type="PANTHER" id="PTHR34223">
    <property type="entry name" value="OS11G0201299 PROTEIN"/>
    <property type="match status" value="1"/>
</dbReference>
<dbReference type="InterPro" id="IPR001810">
    <property type="entry name" value="F-box_dom"/>
</dbReference>
<feature type="domain" description="F-box" evidence="1">
    <location>
        <begin position="26"/>
        <end position="63"/>
    </location>
</feature>
<accession>A0AAP0DJC9</accession>
<dbReference type="PANTHER" id="PTHR34223:SF101">
    <property type="entry name" value="F-BOX DOMAIN-CONTAINING PROTEIN"/>
    <property type="match status" value="1"/>
</dbReference>
<gene>
    <name evidence="2" type="ORF">SSX86_004324</name>
</gene>
<evidence type="ECO:0000313" key="3">
    <source>
        <dbReference type="Proteomes" id="UP001408789"/>
    </source>
</evidence>
<dbReference type="InterPro" id="IPR036047">
    <property type="entry name" value="F-box-like_dom_sf"/>
</dbReference>
<protein>
    <recommendedName>
        <fullName evidence="1">F-box domain-containing protein</fullName>
    </recommendedName>
</protein>
<dbReference type="Gene3D" id="3.80.10.10">
    <property type="entry name" value="Ribonuclease Inhibitor"/>
    <property type="match status" value="1"/>
</dbReference>
<proteinExistence type="predicted"/>
<reference evidence="2 3" key="1">
    <citation type="submission" date="2024-04" db="EMBL/GenBank/DDBJ databases">
        <title>The reference genome of an endangered Asteraceae, Deinandra increscens subsp. villosa, native to the Central Coast of California.</title>
        <authorList>
            <person name="Guilliams M."/>
            <person name="Hasenstab-Lehman K."/>
            <person name="Meyer R."/>
            <person name="Mcevoy S."/>
        </authorList>
    </citation>
    <scope>NUCLEOTIDE SEQUENCE [LARGE SCALE GENOMIC DNA]</scope>
    <source>
        <tissue evidence="2">Leaf</tissue>
    </source>
</reference>
<organism evidence="2 3">
    <name type="scientific">Deinandra increscens subsp. villosa</name>
    <dbReference type="NCBI Taxonomy" id="3103831"/>
    <lineage>
        <taxon>Eukaryota</taxon>
        <taxon>Viridiplantae</taxon>
        <taxon>Streptophyta</taxon>
        <taxon>Embryophyta</taxon>
        <taxon>Tracheophyta</taxon>
        <taxon>Spermatophyta</taxon>
        <taxon>Magnoliopsida</taxon>
        <taxon>eudicotyledons</taxon>
        <taxon>Gunneridae</taxon>
        <taxon>Pentapetalae</taxon>
        <taxon>asterids</taxon>
        <taxon>campanulids</taxon>
        <taxon>Asterales</taxon>
        <taxon>Asteraceae</taxon>
        <taxon>Asteroideae</taxon>
        <taxon>Heliantheae alliance</taxon>
        <taxon>Madieae</taxon>
        <taxon>Madiinae</taxon>
        <taxon>Deinandra</taxon>
    </lineage>
</organism>
<name>A0AAP0DJC9_9ASTR</name>
<evidence type="ECO:0000313" key="2">
    <source>
        <dbReference type="EMBL" id="KAK9075994.1"/>
    </source>
</evidence>
<comment type="caution">
    <text evidence="2">The sequence shown here is derived from an EMBL/GenBank/DDBJ whole genome shotgun (WGS) entry which is preliminary data.</text>
</comment>
<dbReference type="EMBL" id="JBCNJP010000007">
    <property type="protein sequence ID" value="KAK9075994.1"/>
    <property type="molecule type" value="Genomic_DNA"/>
</dbReference>
<sequence>MKRCWSKKEGMSGRYRMRMDGEVDRLSGLQDDIVLKILSFVGLKDAIGTSLLSSRWRFIWTSIPHLDFSTKDFSTMDKFSDFVTHVLSRRDNQVRLSSLKLYIHGKDGQDLARRIVNYAISLNVQQLNVTCLFENDTNFFEDGIGFPLSLPSSHTLKHLTLSGSFHYDHFKLTSTPKLSSLTTLHLDCITFYDGFFSMCPNLENLTLNQCKMMGLEVLRISHPRLSNLTLDNGYTDLESVNVVTPQLKHLTILGFSGTYLISAPELASFFIRGYSHYTFSTDGFRYLEKAQLSLRIICRSHVPKILSLLQKLHNVKHLSLCMEIIKFLNLSMRVISHQPSPFGNLKSVKIFPKYSCSWTQEYTKVIVSPEVKNYLLNSSPKATLTEVLLEQ</sequence>
<evidence type="ECO:0000259" key="1">
    <source>
        <dbReference type="Pfam" id="PF00646"/>
    </source>
</evidence>
<dbReference type="InterPro" id="IPR032675">
    <property type="entry name" value="LRR_dom_sf"/>
</dbReference>
<dbReference type="InterPro" id="IPR053197">
    <property type="entry name" value="F-box_SCFL_complex_component"/>
</dbReference>
<dbReference type="SUPFAM" id="SSF81383">
    <property type="entry name" value="F-box domain"/>
    <property type="match status" value="1"/>
</dbReference>
<dbReference type="Proteomes" id="UP001408789">
    <property type="component" value="Unassembled WGS sequence"/>
</dbReference>
<keyword evidence="3" id="KW-1185">Reference proteome</keyword>
<dbReference type="AlphaFoldDB" id="A0AAP0DJC9"/>
<dbReference type="SUPFAM" id="SSF52047">
    <property type="entry name" value="RNI-like"/>
    <property type="match status" value="1"/>
</dbReference>
<dbReference type="Pfam" id="PF00646">
    <property type="entry name" value="F-box"/>
    <property type="match status" value="1"/>
</dbReference>